<evidence type="ECO:0000256" key="1">
    <source>
        <dbReference type="ARBA" id="ARBA00022490"/>
    </source>
</evidence>
<evidence type="ECO:0000256" key="4">
    <source>
        <dbReference type="ARBA" id="ARBA00022741"/>
    </source>
</evidence>
<dbReference type="InterPro" id="IPR013482">
    <property type="entry name" value="Molybde_CF_guanTrfase"/>
</dbReference>
<keyword evidence="10" id="KW-0548">Nucleotidyltransferase</keyword>
<sequence>MTIVSRHDETGLHDNPGQAALTVGCVLAGGLSRRMGGDEKSLQTLGGKPMLAHVIARLGSQVGTVVINANGDPTRFDGFGLPVTRDPVEGSAGPLAGILAGMRWAAKQCPQARWVVTAATDTPFFPEDMVARLVAAAGHRDGMIALAKSGDRVHPVFGLWPVALADDLEKAVRDEDLRKVLVWVNRHPNVEVIFGRTAIDNMEIDPFFNVNTPEDMATAEAIAARLEAGVAGEPAA</sequence>
<proteinExistence type="inferred from homology"/>
<dbReference type="GO" id="GO:0005737">
    <property type="term" value="C:cytoplasm"/>
    <property type="evidence" value="ECO:0007669"/>
    <property type="project" value="UniProtKB-SubCell"/>
</dbReference>
<keyword evidence="4 8" id="KW-0547">Nucleotide-binding</keyword>
<comment type="function">
    <text evidence="8">Transfers a GMP moiety from GTP to Mo-molybdopterin (Mo-MPT) cofactor (Moco or molybdenum cofactor) to form Mo-molybdopterin guanine dinucleotide (Mo-MGD) cofactor.</text>
</comment>
<keyword evidence="11" id="KW-1185">Reference proteome</keyword>
<dbReference type="PANTHER" id="PTHR19136">
    <property type="entry name" value="MOLYBDENUM COFACTOR GUANYLYLTRANSFERASE"/>
    <property type="match status" value="1"/>
</dbReference>
<evidence type="ECO:0000313" key="11">
    <source>
        <dbReference type="Proteomes" id="UP001320898"/>
    </source>
</evidence>
<dbReference type="SUPFAM" id="SSF53448">
    <property type="entry name" value="Nucleotide-diphospho-sugar transferases"/>
    <property type="match status" value="1"/>
</dbReference>
<dbReference type="Proteomes" id="UP001320898">
    <property type="component" value="Unassembled WGS sequence"/>
</dbReference>
<evidence type="ECO:0000313" key="10">
    <source>
        <dbReference type="EMBL" id="MCT8972795.1"/>
    </source>
</evidence>
<feature type="binding site" evidence="8">
    <location>
        <position position="40"/>
    </location>
    <ligand>
        <name>GTP</name>
        <dbReference type="ChEBI" id="CHEBI:37565"/>
    </ligand>
</feature>
<protein>
    <recommendedName>
        <fullName evidence="8">Molybdenum cofactor guanylyltransferase</fullName>
        <shortName evidence="8">MoCo guanylyltransferase</shortName>
        <ecNumber evidence="8">2.7.7.77</ecNumber>
    </recommendedName>
    <alternativeName>
        <fullName evidence="8">GTP:molybdopterin guanylyltransferase</fullName>
    </alternativeName>
    <alternativeName>
        <fullName evidence="8">Mo-MPT guanylyltransferase</fullName>
    </alternativeName>
    <alternativeName>
        <fullName evidence="8">Molybdopterin guanylyltransferase</fullName>
    </alternativeName>
    <alternativeName>
        <fullName evidence="8">Molybdopterin-guanine dinucleotide synthase</fullName>
        <shortName evidence="8">MGD synthase</shortName>
    </alternativeName>
</protein>
<comment type="similarity">
    <text evidence="8">Belongs to the MobA family.</text>
</comment>
<keyword evidence="5 8" id="KW-0460">Magnesium</keyword>
<keyword evidence="3 8" id="KW-0479">Metal-binding</keyword>
<comment type="domain">
    <text evidence="8">The N-terminal domain determines nucleotide recognition and specific binding, while the C-terminal domain determines the specific binding to the target protein.</text>
</comment>
<evidence type="ECO:0000256" key="5">
    <source>
        <dbReference type="ARBA" id="ARBA00022842"/>
    </source>
</evidence>
<dbReference type="EC" id="2.7.7.77" evidence="8"/>
<keyword evidence="1 8" id="KW-0963">Cytoplasm</keyword>
<keyword evidence="2 8" id="KW-0808">Transferase</keyword>
<evidence type="ECO:0000259" key="9">
    <source>
        <dbReference type="Pfam" id="PF12804"/>
    </source>
</evidence>
<dbReference type="HAMAP" id="MF_00316">
    <property type="entry name" value="MobA"/>
    <property type="match status" value="1"/>
</dbReference>
<dbReference type="Gene3D" id="3.90.550.10">
    <property type="entry name" value="Spore Coat Polysaccharide Biosynthesis Protein SpsA, Chain A"/>
    <property type="match status" value="1"/>
</dbReference>
<dbReference type="CDD" id="cd02503">
    <property type="entry name" value="MobA"/>
    <property type="match status" value="1"/>
</dbReference>
<dbReference type="Pfam" id="PF12804">
    <property type="entry name" value="NTP_transf_3"/>
    <property type="match status" value="1"/>
</dbReference>
<dbReference type="GO" id="GO:0005525">
    <property type="term" value="F:GTP binding"/>
    <property type="evidence" value="ECO:0007669"/>
    <property type="project" value="UniProtKB-UniRule"/>
</dbReference>
<evidence type="ECO:0000256" key="6">
    <source>
        <dbReference type="ARBA" id="ARBA00023134"/>
    </source>
</evidence>
<dbReference type="InterPro" id="IPR029044">
    <property type="entry name" value="Nucleotide-diphossugar_trans"/>
</dbReference>
<comment type="cofactor">
    <cofactor evidence="8">
        <name>Mg(2+)</name>
        <dbReference type="ChEBI" id="CHEBI:18420"/>
    </cofactor>
</comment>
<feature type="domain" description="MobA-like NTP transferase" evidence="9">
    <location>
        <begin position="24"/>
        <end position="182"/>
    </location>
</feature>
<feature type="binding site" evidence="8">
    <location>
        <position position="121"/>
    </location>
    <ligand>
        <name>GTP</name>
        <dbReference type="ChEBI" id="CHEBI:37565"/>
    </ligand>
</feature>
<feature type="binding site" evidence="8">
    <location>
        <begin position="27"/>
        <end position="29"/>
    </location>
    <ligand>
        <name>GTP</name>
        <dbReference type="ChEBI" id="CHEBI:37565"/>
    </ligand>
</feature>
<dbReference type="AlphaFoldDB" id="A0AAW5QXU2"/>
<dbReference type="GO" id="GO:0046872">
    <property type="term" value="F:metal ion binding"/>
    <property type="evidence" value="ECO:0007669"/>
    <property type="project" value="UniProtKB-KW"/>
</dbReference>
<dbReference type="InterPro" id="IPR025877">
    <property type="entry name" value="MobA-like_NTP_Trfase"/>
</dbReference>
<dbReference type="GO" id="GO:1902758">
    <property type="term" value="P:bis(molybdopterin guanine dinucleotide)molybdenum biosynthetic process"/>
    <property type="evidence" value="ECO:0007669"/>
    <property type="project" value="TreeGrafter"/>
</dbReference>
<reference evidence="10 11" key="1">
    <citation type="submission" date="2022-04" db="EMBL/GenBank/DDBJ databases">
        <authorList>
            <person name="Ye Y.-Q."/>
            <person name="Du Z.-J."/>
        </authorList>
    </citation>
    <scope>NUCLEOTIDE SEQUENCE [LARGE SCALE GENOMIC DNA]</scope>
    <source>
        <strain evidence="10 11">A6E488</strain>
    </source>
</reference>
<evidence type="ECO:0000256" key="2">
    <source>
        <dbReference type="ARBA" id="ARBA00022679"/>
    </source>
</evidence>
<dbReference type="GO" id="GO:0061603">
    <property type="term" value="F:molybdenum cofactor guanylyltransferase activity"/>
    <property type="evidence" value="ECO:0007669"/>
    <property type="project" value="UniProtKB-EC"/>
</dbReference>
<comment type="subcellular location">
    <subcellularLocation>
        <location evidence="8">Cytoplasm</location>
    </subcellularLocation>
</comment>
<name>A0AAW5QXU2_9HYPH</name>
<dbReference type="EMBL" id="JALIDZ010000005">
    <property type="protein sequence ID" value="MCT8972795.1"/>
    <property type="molecule type" value="Genomic_DNA"/>
</dbReference>
<evidence type="ECO:0000256" key="8">
    <source>
        <dbReference type="HAMAP-Rule" id="MF_00316"/>
    </source>
</evidence>
<dbReference type="PANTHER" id="PTHR19136:SF81">
    <property type="entry name" value="MOLYBDENUM COFACTOR GUANYLYLTRANSFERASE"/>
    <property type="match status" value="1"/>
</dbReference>
<comment type="catalytic activity">
    <reaction evidence="8">
        <text>Mo-molybdopterin + GTP + H(+) = Mo-molybdopterin guanine dinucleotide + diphosphate</text>
        <dbReference type="Rhea" id="RHEA:34243"/>
        <dbReference type="ChEBI" id="CHEBI:15378"/>
        <dbReference type="ChEBI" id="CHEBI:33019"/>
        <dbReference type="ChEBI" id="CHEBI:37565"/>
        <dbReference type="ChEBI" id="CHEBI:71302"/>
        <dbReference type="ChEBI" id="CHEBI:71310"/>
        <dbReference type="EC" id="2.7.7.77"/>
    </reaction>
</comment>
<feature type="binding site" evidence="8">
    <location>
        <position position="86"/>
    </location>
    <ligand>
        <name>GTP</name>
        <dbReference type="ChEBI" id="CHEBI:37565"/>
    </ligand>
</feature>
<feature type="binding site" evidence="8">
    <location>
        <position position="121"/>
    </location>
    <ligand>
        <name>Mg(2+)</name>
        <dbReference type="ChEBI" id="CHEBI:18420"/>
    </ligand>
</feature>
<keyword evidence="6 8" id="KW-0342">GTP-binding</keyword>
<dbReference type="RefSeq" id="WP_261616369.1">
    <property type="nucleotide sequence ID" value="NZ_JALIDZ010000005.1"/>
</dbReference>
<evidence type="ECO:0000256" key="3">
    <source>
        <dbReference type="ARBA" id="ARBA00022723"/>
    </source>
</evidence>
<dbReference type="PROSITE" id="PS51257">
    <property type="entry name" value="PROKAR_LIPOPROTEIN"/>
    <property type="match status" value="1"/>
</dbReference>
<feature type="binding site" evidence="8">
    <location>
        <position position="68"/>
    </location>
    <ligand>
        <name>GTP</name>
        <dbReference type="ChEBI" id="CHEBI:37565"/>
    </ligand>
</feature>
<evidence type="ECO:0000256" key="7">
    <source>
        <dbReference type="ARBA" id="ARBA00023150"/>
    </source>
</evidence>
<comment type="subunit">
    <text evidence="8">Monomer.</text>
</comment>
<comment type="caution">
    <text evidence="10">The sequence shown here is derived from an EMBL/GenBank/DDBJ whole genome shotgun (WGS) entry which is preliminary data.</text>
</comment>
<gene>
    <name evidence="8 10" type="primary">mobA</name>
    <name evidence="10" type="ORF">MUB46_13090</name>
</gene>
<organism evidence="10 11">
    <name type="scientific">Microbaculum marinisediminis</name>
    <dbReference type="NCBI Taxonomy" id="2931392"/>
    <lineage>
        <taxon>Bacteria</taxon>
        <taxon>Pseudomonadati</taxon>
        <taxon>Pseudomonadota</taxon>
        <taxon>Alphaproteobacteria</taxon>
        <taxon>Hyphomicrobiales</taxon>
        <taxon>Tepidamorphaceae</taxon>
        <taxon>Microbaculum</taxon>
    </lineage>
</organism>
<keyword evidence="7 8" id="KW-0501">Molybdenum cofactor biosynthesis</keyword>
<accession>A0AAW5QXU2</accession>
<dbReference type="NCBIfam" id="TIGR02665">
    <property type="entry name" value="molyb_mobA"/>
    <property type="match status" value="1"/>
</dbReference>